<keyword evidence="3 5" id="KW-0762">Sugar transport</keyword>
<keyword evidence="5" id="KW-0449">Lipoprotein</keyword>
<dbReference type="PRINTS" id="PR00181">
    <property type="entry name" value="MALTOSEBP"/>
</dbReference>
<dbReference type="GO" id="GO:0042956">
    <property type="term" value="P:maltodextrin transmembrane transport"/>
    <property type="evidence" value="ECO:0007669"/>
    <property type="project" value="TreeGrafter"/>
</dbReference>
<comment type="subcellular location">
    <subcellularLocation>
        <location evidence="5">Cell membrane</location>
        <topology evidence="5">Lipid-anchor</topology>
    </subcellularLocation>
</comment>
<dbReference type="RefSeq" id="WP_271713674.1">
    <property type="nucleotide sequence ID" value="NZ_AP024169.1"/>
</dbReference>
<evidence type="ECO:0000313" key="6">
    <source>
        <dbReference type="EMBL" id="BCN32644.1"/>
    </source>
</evidence>
<evidence type="ECO:0000256" key="1">
    <source>
        <dbReference type="ARBA" id="ARBA00008520"/>
    </source>
</evidence>
<dbReference type="KEGG" id="ahb:bsdtb5_39390"/>
<comment type="similarity">
    <text evidence="1 5">Belongs to the bacterial solute-binding protein 1 family.</text>
</comment>
<accession>A0A7R7IEZ4</accession>
<proteinExistence type="inferred from homology"/>
<sequence length="425" mass="46693">MKKNWSKKVLALFIILVMISSLIGCKKKLPKEEEVFTGSGAATVDEMVPEKGAKLVFWTGNKEYGEAIAKAFKEKYGISVSVAQEGMGTVDKIALSGPSGEGADVFVTSHDNFQKGLSSGVFMQLEDVVANDVKSKIPESGINTVMNDGKMYGIPVSIEVNCLFYNKDLVKTPATTFEEIIEGAKTFNDPKNNIFNFLCPIGDAYNEYPFLASQGFQLFGPKGDNEDEPGFDTDEFEKGLEVVASLHDIMPISAADLSNKSSVKASFMEGKVAYYVSGPWDVSQIKKSGMNFGITTLPTYQGKPLRPFAGVQCAYISTFTKYPIASELFAHFLISDEGASILYKEYDGITTISNIDNVEGLAEDPYLPAFVKQFENSVPMPSVPRMSYFWSIMQDIDRAVFDGKLSPAEARKKTIENWKALLATE</sequence>
<keyword evidence="5" id="KW-1003">Cell membrane</keyword>
<dbReference type="GO" id="GO:1901982">
    <property type="term" value="F:maltose binding"/>
    <property type="evidence" value="ECO:0007669"/>
    <property type="project" value="TreeGrafter"/>
</dbReference>
<dbReference type="CDD" id="cd13586">
    <property type="entry name" value="PBP2_Maltose_binding_like"/>
    <property type="match status" value="1"/>
</dbReference>
<evidence type="ECO:0000256" key="2">
    <source>
        <dbReference type="ARBA" id="ARBA00022448"/>
    </source>
</evidence>
<dbReference type="Proteomes" id="UP000595897">
    <property type="component" value="Chromosome"/>
</dbReference>
<name>A0A7R7IEZ4_9FIRM</name>
<reference evidence="6 7" key="1">
    <citation type="submission" date="2020-11" db="EMBL/GenBank/DDBJ databases">
        <title>Draft genome sequencing of a Lachnospiraceae strain isolated from anoxic soil subjected to BSD treatment.</title>
        <authorList>
            <person name="Uek A."/>
            <person name="Tonouchi A."/>
        </authorList>
    </citation>
    <scope>NUCLEOTIDE SEQUENCE [LARGE SCALE GENOMIC DNA]</scope>
    <source>
        <strain evidence="6 7">TB5</strain>
    </source>
</reference>
<dbReference type="AlphaFoldDB" id="A0A7R7IEZ4"/>
<dbReference type="PROSITE" id="PS51257">
    <property type="entry name" value="PROKAR_LIPOPROTEIN"/>
    <property type="match status" value="1"/>
</dbReference>
<dbReference type="Pfam" id="PF13416">
    <property type="entry name" value="SBP_bac_8"/>
    <property type="match status" value="1"/>
</dbReference>
<dbReference type="EMBL" id="AP024169">
    <property type="protein sequence ID" value="BCN32644.1"/>
    <property type="molecule type" value="Genomic_DNA"/>
</dbReference>
<protein>
    <recommendedName>
        <fullName evidence="5">Maltodextrin-binding protein</fullName>
    </recommendedName>
</protein>
<dbReference type="PANTHER" id="PTHR30061:SF50">
    <property type="entry name" value="MALTOSE_MALTODEXTRIN-BINDING PERIPLASMIC PROTEIN"/>
    <property type="match status" value="1"/>
</dbReference>
<dbReference type="InterPro" id="IPR006060">
    <property type="entry name" value="Maltose/Cyclodextrin-bd"/>
</dbReference>
<evidence type="ECO:0000313" key="7">
    <source>
        <dbReference type="Proteomes" id="UP000595897"/>
    </source>
</evidence>
<dbReference type="GO" id="GO:0015768">
    <property type="term" value="P:maltose transport"/>
    <property type="evidence" value="ECO:0007669"/>
    <property type="project" value="TreeGrafter"/>
</dbReference>
<dbReference type="GO" id="GO:0015144">
    <property type="term" value="F:carbohydrate transmembrane transporter activity"/>
    <property type="evidence" value="ECO:0007669"/>
    <property type="project" value="InterPro"/>
</dbReference>
<dbReference type="Gene3D" id="3.40.190.10">
    <property type="entry name" value="Periplasmic binding protein-like II"/>
    <property type="match status" value="2"/>
</dbReference>
<keyword evidence="7" id="KW-1185">Reference proteome</keyword>
<organism evidence="6 7">
    <name type="scientific">Anaeromicropila herbilytica</name>
    <dbReference type="NCBI Taxonomy" id="2785025"/>
    <lineage>
        <taxon>Bacteria</taxon>
        <taxon>Bacillati</taxon>
        <taxon>Bacillota</taxon>
        <taxon>Clostridia</taxon>
        <taxon>Lachnospirales</taxon>
        <taxon>Lachnospiraceae</taxon>
        <taxon>Anaeromicropila</taxon>
    </lineage>
</organism>
<evidence type="ECO:0000256" key="5">
    <source>
        <dbReference type="RuleBase" id="RU365005"/>
    </source>
</evidence>
<gene>
    <name evidence="6" type="ORF">bsdtb5_39390</name>
</gene>
<keyword evidence="4" id="KW-0732">Signal</keyword>
<dbReference type="GO" id="GO:0055052">
    <property type="term" value="C:ATP-binding cassette (ABC) transporter complex, substrate-binding subunit-containing"/>
    <property type="evidence" value="ECO:0007669"/>
    <property type="project" value="TreeGrafter"/>
</dbReference>
<evidence type="ECO:0000256" key="4">
    <source>
        <dbReference type="ARBA" id="ARBA00022729"/>
    </source>
</evidence>
<evidence type="ECO:0000256" key="3">
    <source>
        <dbReference type="ARBA" id="ARBA00022597"/>
    </source>
</evidence>
<keyword evidence="5" id="KW-0472">Membrane</keyword>
<dbReference type="SUPFAM" id="SSF53850">
    <property type="entry name" value="Periplasmic binding protein-like II"/>
    <property type="match status" value="1"/>
</dbReference>
<dbReference type="InterPro" id="IPR006059">
    <property type="entry name" value="SBP"/>
</dbReference>
<keyword evidence="2 5" id="KW-0813">Transport</keyword>
<dbReference type="PANTHER" id="PTHR30061">
    <property type="entry name" value="MALTOSE-BINDING PERIPLASMIC PROTEIN"/>
    <property type="match status" value="1"/>
</dbReference>